<evidence type="ECO:0000256" key="4">
    <source>
        <dbReference type="ARBA" id="ARBA00022630"/>
    </source>
</evidence>
<dbReference type="NCBIfam" id="TIGR00229">
    <property type="entry name" value="sensory_box"/>
    <property type="match status" value="1"/>
</dbReference>
<dbReference type="EMBL" id="FXWL01000002">
    <property type="protein sequence ID" value="SMQ76501.1"/>
    <property type="molecule type" value="Genomic_DNA"/>
</dbReference>
<dbReference type="InterPro" id="IPR035965">
    <property type="entry name" value="PAS-like_dom_sf"/>
</dbReference>
<evidence type="ECO:0000256" key="3">
    <source>
        <dbReference type="ARBA" id="ARBA00022553"/>
    </source>
</evidence>
<protein>
    <recommendedName>
        <fullName evidence="2">histidine kinase</fullName>
        <ecNumber evidence="2">2.7.13.3</ecNumber>
    </recommendedName>
</protein>
<keyword evidence="9" id="KW-0418">Kinase</keyword>
<dbReference type="PANTHER" id="PTHR41523:SF8">
    <property type="entry name" value="ETHYLENE RESPONSE SENSOR PROTEIN"/>
    <property type="match status" value="1"/>
</dbReference>
<evidence type="ECO:0000313" key="14">
    <source>
        <dbReference type="EMBL" id="SMQ76501.1"/>
    </source>
</evidence>
<dbReference type="SUPFAM" id="SSF55785">
    <property type="entry name" value="PYP-like sensor domain (PAS domain)"/>
    <property type="match status" value="1"/>
</dbReference>
<dbReference type="Gene3D" id="3.30.450.20">
    <property type="entry name" value="PAS domain"/>
    <property type="match status" value="1"/>
</dbReference>
<dbReference type="InterPro" id="IPR003018">
    <property type="entry name" value="GAF"/>
</dbReference>
<dbReference type="InterPro" id="IPR029016">
    <property type="entry name" value="GAF-like_dom_sf"/>
</dbReference>
<dbReference type="GO" id="GO:0004673">
    <property type="term" value="F:protein histidine kinase activity"/>
    <property type="evidence" value="ECO:0007669"/>
    <property type="project" value="UniProtKB-EC"/>
</dbReference>
<keyword evidence="4" id="KW-0285">Flavoprotein</keyword>
<dbReference type="Pfam" id="PF08447">
    <property type="entry name" value="PAS_3"/>
    <property type="match status" value="1"/>
</dbReference>
<dbReference type="SMART" id="SM00091">
    <property type="entry name" value="PAS"/>
    <property type="match status" value="1"/>
</dbReference>
<evidence type="ECO:0000256" key="2">
    <source>
        <dbReference type="ARBA" id="ARBA00012438"/>
    </source>
</evidence>
<evidence type="ECO:0000256" key="9">
    <source>
        <dbReference type="ARBA" id="ARBA00022777"/>
    </source>
</evidence>
<dbReference type="AlphaFoldDB" id="A0A1Y6FSR4"/>
<keyword evidence="8" id="KW-0547">Nucleotide-binding</keyword>
<organism evidence="14 15">
    <name type="scientific">Sphingopyxis terrae subsp. ummariensis</name>
    <dbReference type="NCBI Taxonomy" id="429001"/>
    <lineage>
        <taxon>Bacteria</taxon>
        <taxon>Pseudomonadati</taxon>
        <taxon>Pseudomonadota</taxon>
        <taxon>Alphaproteobacteria</taxon>
        <taxon>Sphingomonadales</taxon>
        <taxon>Sphingomonadaceae</taxon>
        <taxon>Sphingopyxis</taxon>
    </lineage>
</organism>
<dbReference type="EC" id="2.7.13.3" evidence="2"/>
<dbReference type="GO" id="GO:0005524">
    <property type="term" value="F:ATP binding"/>
    <property type="evidence" value="ECO:0007669"/>
    <property type="project" value="UniProtKB-KW"/>
</dbReference>
<dbReference type="PANTHER" id="PTHR41523">
    <property type="entry name" value="TWO-COMPONENT SYSTEM SENSOR PROTEIN"/>
    <property type="match status" value="1"/>
</dbReference>
<dbReference type="InterPro" id="IPR036890">
    <property type="entry name" value="HATPase_C_sf"/>
</dbReference>
<comment type="catalytic activity">
    <reaction evidence="1">
        <text>ATP + protein L-histidine = ADP + protein N-phospho-L-histidine.</text>
        <dbReference type="EC" id="2.7.13.3"/>
    </reaction>
</comment>
<keyword evidence="6" id="KW-0808">Transferase</keyword>
<evidence type="ECO:0000256" key="10">
    <source>
        <dbReference type="ARBA" id="ARBA00022840"/>
    </source>
</evidence>
<evidence type="ECO:0000256" key="7">
    <source>
        <dbReference type="ARBA" id="ARBA00022737"/>
    </source>
</evidence>
<keyword evidence="5" id="KW-0288">FMN</keyword>
<keyword evidence="3" id="KW-0597">Phosphoprotein</keyword>
<keyword evidence="7" id="KW-0677">Repeat</keyword>
<proteinExistence type="predicted"/>
<evidence type="ECO:0000256" key="8">
    <source>
        <dbReference type="ARBA" id="ARBA00022741"/>
    </source>
</evidence>
<dbReference type="SMART" id="SM00911">
    <property type="entry name" value="HWE_HK"/>
    <property type="match status" value="1"/>
</dbReference>
<accession>A0A1Y6FSR4</accession>
<dbReference type="InterPro" id="IPR000014">
    <property type="entry name" value="PAS"/>
</dbReference>
<evidence type="ECO:0000259" key="13">
    <source>
        <dbReference type="PROSITE" id="PS50113"/>
    </source>
</evidence>
<dbReference type="Gene3D" id="3.30.450.40">
    <property type="match status" value="1"/>
</dbReference>
<dbReference type="Proteomes" id="UP000194469">
    <property type="component" value="Unassembled WGS sequence"/>
</dbReference>
<dbReference type="InterPro" id="IPR011102">
    <property type="entry name" value="Sig_transdc_His_kinase_HWE"/>
</dbReference>
<name>A0A1Y6FSR4_9SPHN</name>
<evidence type="ECO:0000256" key="5">
    <source>
        <dbReference type="ARBA" id="ARBA00022643"/>
    </source>
</evidence>
<dbReference type="InterPro" id="IPR013655">
    <property type="entry name" value="PAS_fold_3"/>
</dbReference>
<dbReference type="SMART" id="SM00065">
    <property type="entry name" value="GAF"/>
    <property type="match status" value="1"/>
</dbReference>
<dbReference type="CDD" id="cd00130">
    <property type="entry name" value="PAS"/>
    <property type="match status" value="1"/>
</dbReference>
<keyword evidence="11" id="KW-0843">Virulence</keyword>
<dbReference type="Gene3D" id="3.30.565.10">
    <property type="entry name" value="Histidine kinase-like ATPase, C-terminal domain"/>
    <property type="match status" value="1"/>
</dbReference>
<sequence length="529" mass="57743">MRWRRCQLKGSRMARSLKENEACRDAAAAIDVLAAIDQVLAIGESQVTDHRAAYRCLGLLIELTGARQGAIALHDPAGDALLTLATQSSYSAGSGHYGPDRGSAPRIFKNMGRAAQILAGDAVIDNGGSELALGNQTDEAWRVTSLLGFPLRQGGKPRGVLLLADRPDGFLEAQLGACRQLAPAIASVIAGAGTLQALQRTEHWLETLVDGMPQLVWRARDTGAWSWSSRQWQAFTGQSAEQSRGSGWLAAVHPEDREPVRRAWTRALQDDRFEADHRLYHAEDADYRWVQSRAHAVRECGGRCAEWIGTTSDIDDLRRLQHRQQRLACELQHRVRNMLTIIRSVYDRSMESGGDPEELASHFRGRLDNLARTQVIVMQSADGKVDLETIIRDELLSAAAHGRISLAGPEVALPAAVAEPLGLAIHELTTNAIKFGALRFAASRLDIAWAVTAAHRDTPKLTLEWREHAVPAVPLAPIRRGFGLELIEKAIPYRLSARSTVDFAPGGIGCRIILDLPASEGDGRLAATK</sequence>
<feature type="domain" description="PAC" evidence="13">
    <location>
        <begin position="273"/>
        <end position="326"/>
    </location>
</feature>
<gene>
    <name evidence="14" type="ORF">SAMN06295984_1943</name>
</gene>
<dbReference type="PROSITE" id="PS50113">
    <property type="entry name" value="PAC"/>
    <property type="match status" value="1"/>
</dbReference>
<keyword evidence="15" id="KW-1185">Reference proteome</keyword>
<evidence type="ECO:0000259" key="12">
    <source>
        <dbReference type="PROSITE" id="PS50112"/>
    </source>
</evidence>
<reference evidence="15" key="1">
    <citation type="submission" date="2017-04" db="EMBL/GenBank/DDBJ databases">
        <authorList>
            <person name="Varghese N."/>
            <person name="Submissions S."/>
        </authorList>
    </citation>
    <scope>NUCLEOTIDE SEQUENCE [LARGE SCALE GENOMIC DNA]</scope>
    <source>
        <strain evidence="15">UI2</strain>
    </source>
</reference>
<dbReference type="Pfam" id="PF13185">
    <property type="entry name" value="GAF_2"/>
    <property type="match status" value="1"/>
</dbReference>
<dbReference type="Pfam" id="PF07536">
    <property type="entry name" value="HWE_HK"/>
    <property type="match status" value="1"/>
</dbReference>
<keyword evidence="10" id="KW-0067">ATP-binding</keyword>
<evidence type="ECO:0000313" key="15">
    <source>
        <dbReference type="Proteomes" id="UP000194469"/>
    </source>
</evidence>
<dbReference type="InterPro" id="IPR000700">
    <property type="entry name" value="PAS-assoc_C"/>
</dbReference>
<feature type="domain" description="PAS" evidence="12">
    <location>
        <begin position="201"/>
        <end position="271"/>
    </location>
</feature>
<evidence type="ECO:0000256" key="11">
    <source>
        <dbReference type="ARBA" id="ARBA00023026"/>
    </source>
</evidence>
<dbReference type="SUPFAM" id="SSF55781">
    <property type="entry name" value="GAF domain-like"/>
    <property type="match status" value="1"/>
</dbReference>
<evidence type="ECO:0000256" key="1">
    <source>
        <dbReference type="ARBA" id="ARBA00000085"/>
    </source>
</evidence>
<evidence type="ECO:0000256" key="6">
    <source>
        <dbReference type="ARBA" id="ARBA00022679"/>
    </source>
</evidence>
<dbReference type="PROSITE" id="PS50112">
    <property type="entry name" value="PAS"/>
    <property type="match status" value="1"/>
</dbReference>
<dbReference type="FunFam" id="3.30.450.20:FF:000099">
    <property type="entry name" value="Sensory box sensor histidine kinase"/>
    <property type="match status" value="1"/>
</dbReference>